<dbReference type="InterPro" id="IPR015421">
    <property type="entry name" value="PyrdxlP-dep_Trfase_major"/>
</dbReference>
<dbReference type="CDD" id="cd07377">
    <property type="entry name" value="WHTH_GntR"/>
    <property type="match status" value="1"/>
</dbReference>
<keyword evidence="10" id="KW-0804">Transcription</keyword>
<dbReference type="GO" id="GO:0008483">
    <property type="term" value="F:transaminase activity"/>
    <property type="evidence" value="ECO:0007669"/>
    <property type="project" value="UniProtKB-KW"/>
</dbReference>
<dbReference type="FunFam" id="3.40.640.10:FF:000053">
    <property type="entry name" value="Aminotransferase, class I"/>
    <property type="match status" value="1"/>
</dbReference>
<comment type="subunit">
    <text evidence="4">Homodimer.</text>
</comment>
<comment type="caution">
    <text evidence="12">The sequence shown here is derived from an EMBL/GenBank/DDBJ whole genome shotgun (WGS) entry which is preliminary data.</text>
</comment>
<comment type="cofactor">
    <cofactor evidence="1">
        <name>pyridoxal 5'-phosphate</name>
        <dbReference type="ChEBI" id="CHEBI:597326"/>
    </cofactor>
</comment>
<evidence type="ECO:0000313" key="12">
    <source>
        <dbReference type="EMBL" id="MBJ7599676.1"/>
    </source>
</evidence>
<protein>
    <submittedName>
        <fullName evidence="12">PLP-dependent aminotransferase family protein</fullName>
    </submittedName>
</protein>
<sequence>MTGPKLREASPSKSRRPPLAGAVMRIELDRHRGALPFFQQIRAYIRDAVVEGSLAPGIRLPPERQLATMLGVSRATVMRAYQELVSDGLIEAAPSRGTVVARLDEKPEVGAPLPPGGDRSWMLGLPPLTVLGSDAGLLREIVGTLGRDDVISFATSAPPEDLIPVAEIGRALDEVLAEQGGRALSYCPVDGAPELRDVLVERMRAAGALASGDSVIVLSGSTQGLALASRVLVEPGDEVVVEAPTYIGTVQTFELGHARLIGVPVDADGIRTDALEDVLARRRIRLMVLQPNFHNPTGATLSPARRERVLWLARRYGVPILEDDAYGALYHDPPAPTSLKQLDRHGMVIYLSSFSKTLAPGLRVAFMCAPEPVVGRISLAKQFSDLNTNMLGQAVAARLLSSGGYDANLVRLRSAARDRMRLLLSELDRMPDVLERDLDPRGGLHVWCRLRVGDAQTAAASSAKAGVAILSGMAFYPRGMQGTAGRDRIRLSLPVSDSESIAEGSRRLQGALRHLPRRVEPRAARRLSVVV</sequence>
<name>A0A934N8M5_9BACT</name>
<dbReference type="PROSITE" id="PS50949">
    <property type="entry name" value="HTH_GNTR"/>
    <property type="match status" value="1"/>
</dbReference>
<keyword evidence="7" id="KW-0663">Pyridoxal phosphate</keyword>
<dbReference type="Pfam" id="PF00155">
    <property type="entry name" value="Aminotran_1_2"/>
    <property type="match status" value="1"/>
</dbReference>
<evidence type="ECO:0000256" key="7">
    <source>
        <dbReference type="ARBA" id="ARBA00022898"/>
    </source>
</evidence>
<dbReference type="Gene3D" id="3.40.640.10">
    <property type="entry name" value="Type I PLP-dependent aspartate aminotransferase-like (Major domain)"/>
    <property type="match status" value="1"/>
</dbReference>
<evidence type="ECO:0000256" key="8">
    <source>
        <dbReference type="ARBA" id="ARBA00023015"/>
    </source>
</evidence>
<keyword evidence="5 12" id="KW-0032">Aminotransferase</keyword>
<comment type="similarity">
    <text evidence="2">In the C-terminal section; belongs to the class-I pyridoxal-phosphate-dependent aminotransferase family.</text>
</comment>
<dbReference type="GO" id="GO:0003677">
    <property type="term" value="F:DNA binding"/>
    <property type="evidence" value="ECO:0007669"/>
    <property type="project" value="UniProtKB-KW"/>
</dbReference>
<dbReference type="GO" id="GO:0003700">
    <property type="term" value="F:DNA-binding transcription factor activity"/>
    <property type="evidence" value="ECO:0007669"/>
    <property type="project" value="InterPro"/>
</dbReference>
<dbReference type="EMBL" id="JAEKNR010000168">
    <property type="protein sequence ID" value="MBJ7599676.1"/>
    <property type="molecule type" value="Genomic_DNA"/>
</dbReference>
<evidence type="ECO:0000256" key="10">
    <source>
        <dbReference type="ARBA" id="ARBA00023163"/>
    </source>
</evidence>
<evidence type="ECO:0000256" key="6">
    <source>
        <dbReference type="ARBA" id="ARBA00022679"/>
    </source>
</evidence>
<dbReference type="InterPro" id="IPR015422">
    <property type="entry name" value="PyrdxlP-dep_Trfase_small"/>
</dbReference>
<dbReference type="InterPro" id="IPR036390">
    <property type="entry name" value="WH_DNA-bd_sf"/>
</dbReference>
<dbReference type="GO" id="GO:0030170">
    <property type="term" value="F:pyridoxal phosphate binding"/>
    <property type="evidence" value="ECO:0007669"/>
    <property type="project" value="InterPro"/>
</dbReference>
<evidence type="ECO:0000256" key="3">
    <source>
        <dbReference type="ARBA" id="ARBA00007441"/>
    </source>
</evidence>
<dbReference type="PANTHER" id="PTHR46577">
    <property type="entry name" value="HTH-TYPE TRANSCRIPTIONAL REGULATORY PROTEIN GABR"/>
    <property type="match status" value="1"/>
</dbReference>
<dbReference type="CDD" id="cd00609">
    <property type="entry name" value="AAT_like"/>
    <property type="match status" value="1"/>
</dbReference>
<keyword evidence="13" id="KW-1185">Reference proteome</keyword>
<keyword evidence="9" id="KW-0238">DNA-binding</keyword>
<organism evidence="12 13">
    <name type="scientific">Candidatus Nephthysia bennettiae</name>
    <dbReference type="NCBI Taxonomy" id="3127016"/>
    <lineage>
        <taxon>Bacteria</taxon>
        <taxon>Bacillati</taxon>
        <taxon>Candidatus Dormiibacterota</taxon>
        <taxon>Candidatus Dormibacteria</taxon>
        <taxon>Candidatus Dormibacterales</taxon>
        <taxon>Candidatus Dormibacteraceae</taxon>
        <taxon>Candidatus Nephthysia</taxon>
    </lineage>
</organism>
<gene>
    <name evidence="12" type="ORF">JF922_16555</name>
</gene>
<evidence type="ECO:0000259" key="11">
    <source>
        <dbReference type="PROSITE" id="PS50949"/>
    </source>
</evidence>
<dbReference type="PRINTS" id="PR00035">
    <property type="entry name" value="HTHGNTR"/>
</dbReference>
<evidence type="ECO:0000256" key="5">
    <source>
        <dbReference type="ARBA" id="ARBA00022576"/>
    </source>
</evidence>
<evidence type="ECO:0000256" key="1">
    <source>
        <dbReference type="ARBA" id="ARBA00001933"/>
    </source>
</evidence>
<dbReference type="InterPro" id="IPR004839">
    <property type="entry name" value="Aminotransferase_I/II_large"/>
</dbReference>
<evidence type="ECO:0000256" key="9">
    <source>
        <dbReference type="ARBA" id="ARBA00023125"/>
    </source>
</evidence>
<dbReference type="AlphaFoldDB" id="A0A934N8M5"/>
<dbReference type="InterPro" id="IPR036388">
    <property type="entry name" value="WH-like_DNA-bd_sf"/>
</dbReference>
<dbReference type="SUPFAM" id="SSF53383">
    <property type="entry name" value="PLP-dependent transferases"/>
    <property type="match status" value="1"/>
</dbReference>
<reference evidence="12" key="1">
    <citation type="submission" date="2020-10" db="EMBL/GenBank/DDBJ databases">
        <title>Ca. Dormibacterota MAGs.</title>
        <authorList>
            <person name="Montgomery K."/>
        </authorList>
    </citation>
    <scope>NUCLEOTIDE SEQUENCE [LARGE SCALE GENOMIC DNA]</scope>
    <source>
        <strain evidence="12">SC8812_S17_10</strain>
    </source>
</reference>
<dbReference type="Gene3D" id="1.10.10.10">
    <property type="entry name" value="Winged helix-like DNA-binding domain superfamily/Winged helix DNA-binding domain"/>
    <property type="match status" value="1"/>
</dbReference>
<feature type="domain" description="HTH gntR-type" evidence="11">
    <location>
        <begin position="35"/>
        <end position="103"/>
    </location>
</feature>
<dbReference type="InterPro" id="IPR051446">
    <property type="entry name" value="HTH_trans_reg/aminotransferase"/>
</dbReference>
<dbReference type="SMART" id="SM00345">
    <property type="entry name" value="HTH_GNTR"/>
    <property type="match status" value="1"/>
</dbReference>
<keyword evidence="8" id="KW-0805">Transcription regulation</keyword>
<dbReference type="Proteomes" id="UP000612893">
    <property type="component" value="Unassembled WGS sequence"/>
</dbReference>
<dbReference type="Pfam" id="PF00392">
    <property type="entry name" value="GntR"/>
    <property type="match status" value="1"/>
</dbReference>
<dbReference type="InterPro" id="IPR015424">
    <property type="entry name" value="PyrdxlP-dep_Trfase"/>
</dbReference>
<evidence type="ECO:0000256" key="2">
    <source>
        <dbReference type="ARBA" id="ARBA00005384"/>
    </source>
</evidence>
<dbReference type="PANTHER" id="PTHR46577:SF2">
    <property type="entry name" value="TRANSCRIPTIONAL REGULATORY PROTEIN"/>
    <property type="match status" value="1"/>
</dbReference>
<dbReference type="InterPro" id="IPR000524">
    <property type="entry name" value="Tscrpt_reg_HTH_GntR"/>
</dbReference>
<proteinExistence type="inferred from homology"/>
<dbReference type="SUPFAM" id="SSF46785">
    <property type="entry name" value="Winged helix' DNA-binding domain"/>
    <property type="match status" value="1"/>
</dbReference>
<accession>A0A934N8M5</accession>
<keyword evidence="6" id="KW-0808">Transferase</keyword>
<evidence type="ECO:0000256" key="4">
    <source>
        <dbReference type="ARBA" id="ARBA00011738"/>
    </source>
</evidence>
<evidence type="ECO:0000313" key="13">
    <source>
        <dbReference type="Proteomes" id="UP000612893"/>
    </source>
</evidence>
<comment type="similarity">
    <text evidence="3">Belongs to the class-I pyridoxal-phosphate-dependent aminotransferase family.</text>
</comment>
<dbReference type="Gene3D" id="3.90.1150.10">
    <property type="entry name" value="Aspartate Aminotransferase, domain 1"/>
    <property type="match status" value="1"/>
</dbReference>